<sequence length="262" mass="29401">MKKNHILIFLAVIIFAGLFWVLFGNLRKQEGPINTSPSPTAQTFPSVKQVEIKEVTEKYEVSVKYPQFQGLSNPQAENNANDFLEKDAKDYVASFIQISTSQDFLSELDLKSFLSVGYEVVSLNNSFTSIKLDNSEYAAGAAHPNSFYTTFNYNFKDNKQIVLEDLFNPRSDFLPTISALCKQGLKNQLESQGAYSEDWVNSGLEAKQSNFSNFTLDKEKITFIFNSYQVAPYAAGPQSISIPYGKLKDLNDKSASLKIITE</sequence>
<evidence type="ECO:0008006" key="6">
    <source>
        <dbReference type="Google" id="ProtNLM"/>
    </source>
</evidence>
<evidence type="ECO:0000313" key="5">
    <source>
        <dbReference type="Proteomes" id="UP000230760"/>
    </source>
</evidence>
<feature type="domain" description="Deacetylase PdaC" evidence="3">
    <location>
        <begin position="52"/>
        <end position="146"/>
    </location>
</feature>
<dbReference type="Pfam" id="PF13739">
    <property type="entry name" value="PdaC"/>
    <property type="match status" value="1"/>
</dbReference>
<protein>
    <recommendedName>
        <fullName evidence="6">DUF3298 domain-containing protein</fullName>
    </recommendedName>
</protein>
<name>A0A2M7UXI9_9BACT</name>
<keyword evidence="1" id="KW-1133">Transmembrane helix</keyword>
<feature type="transmembrane region" description="Helical" evidence="1">
    <location>
        <begin position="6"/>
        <end position="23"/>
    </location>
</feature>
<dbReference type="InterPro" id="IPR037126">
    <property type="entry name" value="PdaC/RsiV-like_sf"/>
</dbReference>
<dbReference type="EMBL" id="PFPB01000058">
    <property type="protein sequence ID" value="PIZ88701.1"/>
    <property type="molecule type" value="Genomic_DNA"/>
</dbReference>
<accession>A0A2M7UXI9</accession>
<dbReference type="Proteomes" id="UP000230760">
    <property type="component" value="Unassembled WGS sequence"/>
</dbReference>
<keyword evidence="1" id="KW-0812">Transmembrane</keyword>
<dbReference type="AlphaFoldDB" id="A0A2M7UXI9"/>
<proteinExistence type="predicted"/>
<evidence type="ECO:0000259" key="2">
    <source>
        <dbReference type="Pfam" id="PF11738"/>
    </source>
</evidence>
<evidence type="ECO:0000313" key="4">
    <source>
        <dbReference type="EMBL" id="PIZ88701.1"/>
    </source>
</evidence>
<dbReference type="InterPro" id="IPR021729">
    <property type="entry name" value="DUF3298"/>
</dbReference>
<dbReference type="InterPro" id="IPR025303">
    <property type="entry name" value="PdaC"/>
</dbReference>
<evidence type="ECO:0000259" key="3">
    <source>
        <dbReference type="Pfam" id="PF13739"/>
    </source>
</evidence>
<feature type="domain" description="DUF3298" evidence="2">
    <location>
        <begin position="164"/>
        <end position="244"/>
    </location>
</feature>
<dbReference type="Pfam" id="PF11738">
    <property type="entry name" value="DUF3298"/>
    <property type="match status" value="1"/>
</dbReference>
<gene>
    <name evidence="4" type="ORF">COX90_03190</name>
</gene>
<reference evidence="5" key="1">
    <citation type="submission" date="2017-09" db="EMBL/GenBank/DDBJ databases">
        <title>Depth-based differentiation of microbial function through sediment-hosted aquifers and enrichment of novel symbionts in the deep terrestrial subsurface.</title>
        <authorList>
            <person name="Probst A.J."/>
            <person name="Ladd B."/>
            <person name="Jarett J.K."/>
            <person name="Geller-Mcgrath D.E."/>
            <person name="Sieber C.M.K."/>
            <person name="Emerson J.B."/>
            <person name="Anantharaman K."/>
            <person name="Thomas B.C."/>
            <person name="Malmstrom R."/>
            <person name="Stieglmeier M."/>
            <person name="Klingl A."/>
            <person name="Woyke T."/>
            <person name="Ryan C.M."/>
            <person name="Banfield J.F."/>
        </authorList>
    </citation>
    <scope>NUCLEOTIDE SEQUENCE [LARGE SCALE GENOMIC DNA]</scope>
</reference>
<organism evidence="4 5">
    <name type="scientific">Candidatus Nealsonbacteria bacterium CG_4_10_14_0_2_um_filter_38_17</name>
    <dbReference type="NCBI Taxonomy" id="1974680"/>
    <lineage>
        <taxon>Bacteria</taxon>
        <taxon>Candidatus Nealsoniibacteriota</taxon>
    </lineage>
</organism>
<evidence type="ECO:0000256" key="1">
    <source>
        <dbReference type="SAM" id="Phobius"/>
    </source>
</evidence>
<dbReference type="Gene3D" id="3.30.565.40">
    <property type="entry name" value="Fervidobacterium nodosum Rt17-B1 like"/>
    <property type="match status" value="1"/>
</dbReference>
<comment type="caution">
    <text evidence="4">The sequence shown here is derived from an EMBL/GenBank/DDBJ whole genome shotgun (WGS) entry which is preliminary data.</text>
</comment>
<keyword evidence="1" id="KW-0472">Membrane</keyword>
<dbReference type="Gene3D" id="3.90.640.20">
    <property type="entry name" value="Heat-shock cognate protein, ATPase"/>
    <property type="match status" value="1"/>
</dbReference>